<evidence type="ECO:0000313" key="7">
    <source>
        <dbReference type="EMBL" id="QKX56939.1"/>
    </source>
</evidence>
<gene>
    <name evidence="7" type="ORF">TRUGW13939_04047</name>
</gene>
<dbReference type="OrthoDB" id="5348404at2759"/>
<evidence type="ECO:0000256" key="2">
    <source>
        <dbReference type="ARBA" id="ARBA00022692"/>
    </source>
</evidence>
<dbReference type="RefSeq" id="XP_035343117.1">
    <property type="nucleotide sequence ID" value="XM_035487224.1"/>
</dbReference>
<organism evidence="7 8">
    <name type="scientific">Talaromyces rugulosus</name>
    <name type="common">Penicillium rugulosum</name>
    <dbReference type="NCBI Taxonomy" id="121627"/>
    <lineage>
        <taxon>Eukaryota</taxon>
        <taxon>Fungi</taxon>
        <taxon>Dikarya</taxon>
        <taxon>Ascomycota</taxon>
        <taxon>Pezizomycotina</taxon>
        <taxon>Eurotiomycetes</taxon>
        <taxon>Eurotiomycetidae</taxon>
        <taxon>Eurotiales</taxon>
        <taxon>Trichocomaceae</taxon>
        <taxon>Talaromyces</taxon>
        <taxon>Talaromyces sect. Islandici</taxon>
    </lineage>
</organism>
<feature type="transmembrane region" description="Helical" evidence="6">
    <location>
        <begin position="228"/>
        <end position="251"/>
    </location>
</feature>
<feature type="transmembrane region" description="Helical" evidence="6">
    <location>
        <begin position="198"/>
        <end position="216"/>
    </location>
</feature>
<sequence>MASLMARAPTCITATVHMTEYDKPFIGELSFWHFNLILSGASTAIVWVLMFSLMAEHACHLSNPAEQLKIMRIINMLPSYSMVSFACILWPEAYVYLSGWVEVFQAIALYAFLMLLIDFLAPSDEERISFFASLRVRKTFKKDKYREGLSWLKLSYYSVLQYPFVVLICAIAQCVLQSFGAYCLDSDSPLFGHIWTEVFANLSVSFAINAIIRFYQNTKDYIKEQKPLLKLLSFKLMVGLIFLEQIAFMVLEATKVLSPTASISYADIKIGLPNLIICVQMVPFAFFIRYAFSAKPYKLNSKMLNEDSEMGDLDKLLSGPLGGNRLGRKFQQRSYQGGPGGISAWLAYLNPFEMIQDGIGMYKLLQEVRIRKQTVEACPDPEPTAGDVNIAPQDDEHPAAHDSQPMTQSEQTTAYSPLNTQYEHPMENLAAGHNYSYPATQYGQSTEYGQPNTRYDDYTSNTEYRRTNY</sequence>
<feature type="region of interest" description="Disordered" evidence="5">
    <location>
        <begin position="377"/>
        <end position="412"/>
    </location>
</feature>
<comment type="subcellular location">
    <subcellularLocation>
        <location evidence="1">Membrane</location>
        <topology evidence="1">Multi-pass membrane protein</topology>
    </subcellularLocation>
</comment>
<dbReference type="GO" id="GO:0016020">
    <property type="term" value="C:membrane"/>
    <property type="evidence" value="ECO:0007669"/>
    <property type="project" value="UniProtKB-SubCell"/>
</dbReference>
<keyword evidence="4 6" id="KW-0472">Membrane</keyword>
<dbReference type="AlphaFoldDB" id="A0A7H8QSQ3"/>
<dbReference type="GeneID" id="55991549"/>
<feature type="transmembrane region" description="Helical" evidence="6">
    <location>
        <begin position="271"/>
        <end position="292"/>
    </location>
</feature>
<dbReference type="PANTHER" id="PTHR23423">
    <property type="entry name" value="ORGANIC SOLUTE TRANSPORTER-RELATED"/>
    <property type="match status" value="1"/>
</dbReference>
<evidence type="ECO:0000256" key="1">
    <source>
        <dbReference type="ARBA" id="ARBA00004141"/>
    </source>
</evidence>
<protein>
    <submittedName>
        <fullName evidence="7">Uncharacterized protein</fullName>
    </submittedName>
</protein>
<feature type="transmembrane region" description="Helical" evidence="6">
    <location>
        <begin position="103"/>
        <end position="121"/>
    </location>
</feature>
<keyword evidence="2 6" id="KW-0812">Transmembrane</keyword>
<evidence type="ECO:0000313" key="8">
    <source>
        <dbReference type="Proteomes" id="UP000509510"/>
    </source>
</evidence>
<evidence type="ECO:0000256" key="5">
    <source>
        <dbReference type="SAM" id="MobiDB-lite"/>
    </source>
</evidence>
<feature type="region of interest" description="Disordered" evidence="5">
    <location>
        <begin position="437"/>
        <end position="469"/>
    </location>
</feature>
<dbReference type="KEGG" id="trg:TRUGW13939_04047"/>
<dbReference type="Proteomes" id="UP000509510">
    <property type="component" value="Chromosome II"/>
</dbReference>
<feature type="compositionally biased region" description="Polar residues" evidence="5">
    <location>
        <begin position="437"/>
        <end position="462"/>
    </location>
</feature>
<evidence type="ECO:0000256" key="4">
    <source>
        <dbReference type="ARBA" id="ARBA00023136"/>
    </source>
</evidence>
<feature type="transmembrane region" description="Helical" evidence="6">
    <location>
        <begin position="73"/>
        <end position="91"/>
    </location>
</feature>
<accession>A0A7H8QSQ3</accession>
<keyword evidence="8" id="KW-1185">Reference proteome</keyword>
<dbReference type="SMART" id="SM01417">
    <property type="entry name" value="Solute_trans_a"/>
    <property type="match status" value="1"/>
</dbReference>
<evidence type="ECO:0000256" key="3">
    <source>
        <dbReference type="ARBA" id="ARBA00022989"/>
    </source>
</evidence>
<feature type="transmembrane region" description="Helical" evidence="6">
    <location>
        <begin position="31"/>
        <end position="53"/>
    </location>
</feature>
<dbReference type="Pfam" id="PF03619">
    <property type="entry name" value="Solute_trans_a"/>
    <property type="match status" value="1"/>
</dbReference>
<dbReference type="InterPro" id="IPR005178">
    <property type="entry name" value="Ostalpha/TMEM184C"/>
</dbReference>
<evidence type="ECO:0000256" key="6">
    <source>
        <dbReference type="SAM" id="Phobius"/>
    </source>
</evidence>
<dbReference type="EMBL" id="CP055899">
    <property type="protein sequence ID" value="QKX56939.1"/>
    <property type="molecule type" value="Genomic_DNA"/>
</dbReference>
<name>A0A7H8QSQ3_TALRU</name>
<proteinExistence type="predicted"/>
<keyword evidence="3 6" id="KW-1133">Transmembrane helix</keyword>
<feature type="transmembrane region" description="Helical" evidence="6">
    <location>
        <begin position="154"/>
        <end position="178"/>
    </location>
</feature>
<reference evidence="8" key="1">
    <citation type="submission" date="2020-06" db="EMBL/GenBank/DDBJ databases">
        <title>A chromosome-scale genome assembly of Talaromyces rugulosus W13939.</title>
        <authorList>
            <person name="Wang B."/>
            <person name="Guo L."/>
            <person name="Ye K."/>
            <person name="Wang L."/>
        </authorList>
    </citation>
    <scope>NUCLEOTIDE SEQUENCE [LARGE SCALE GENOMIC DNA]</scope>
    <source>
        <strain evidence="8">W13939</strain>
    </source>
</reference>